<organism evidence="1 2">
    <name type="scientific">Castilleja foliolosa</name>
    <dbReference type="NCBI Taxonomy" id="1961234"/>
    <lineage>
        <taxon>Eukaryota</taxon>
        <taxon>Viridiplantae</taxon>
        <taxon>Streptophyta</taxon>
        <taxon>Embryophyta</taxon>
        <taxon>Tracheophyta</taxon>
        <taxon>Spermatophyta</taxon>
        <taxon>Magnoliopsida</taxon>
        <taxon>eudicotyledons</taxon>
        <taxon>Gunneridae</taxon>
        <taxon>Pentapetalae</taxon>
        <taxon>asterids</taxon>
        <taxon>lamiids</taxon>
        <taxon>Lamiales</taxon>
        <taxon>Orobanchaceae</taxon>
        <taxon>Pedicularideae</taxon>
        <taxon>Castillejinae</taxon>
        <taxon>Castilleja</taxon>
    </lineage>
</organism>
<reference evidence="2" key="1">
    <citation type="journal article" date="2024" name="IScience">
        <title>Strigolactones Initiate the Formation of Haustorium-like Structures in Castilleja.</title>
        <authorList>
            <person name="Buerger M."/>
            <person name="Peterson D."/>
            <person name="Chory J."/>
        </authorList>
    </citation>
    <scope>NUCLEOTIDE SEQUENCE [LARGE SCALE GENOMIC DNA]</scope>
</reference>
<evidence type="ECO:0000313" key="2">
    <source>
        <dbReference type="Proteomes" id="UP001632038"/>
    </source>
</evidence>
<protein>
    <recommendedName>
        <fullName evidence="3">Protein kinase domain-containing protein</fullName>
    </recommendedName>
</protein>
<dbReference type="InterPro" id="IPR011009">
    <property type="entry name" value="Kinase-like_dom_sf"/>
</dbReference>
<evidence type="ECO:0000313" key="1">
    <source>
        <dbReference type="EMBL" id="KAL3624927.1"/>
    </source>
</evidence>
<dbReference type="Proteomes" id="UP001632038">
    <property type="component" value="Unassembled WGS sequence"/>
</dbReference>
<keyword evidence="2" id="KW-1185">Reference proteome</keyword>
<dbReference type="EMBL" id="JAVIJP010000053">
    <property type="protein sequence ID" value="KAL3624927.1"/>
    <property type="molecule type" value="Genomic_DNA"/>
</dbReference>
<name>A0ABD3C5T5_9LAMI</name>
<comment type="caution">
    <text evidence="1">The sequence shown here is derived from an EMBL/GenBank/DDBJ whole genome shotgun (WGS) entry which is preliminary data.</text>
</comment>
<sequence>MGFSIENHEGSFTLKELSEKPLQGKWNGRSANMFVRHPKLYNSLKPRFDELQLLDHPNISMCLGVDYRYGCMFIASEATKFPVSSLTSLGFSYTKQFLSQIVEAIYFMHSKDYIHNALLANSSYLLFDHPFRAKVLIDGCLKSDSPRVGSHTKLTNTSDLATFLKTIFSGGKQGFWNCVPIIRRGRTANKNGVLFDGPRAAAAEYETDLKDFVKKLST</sequence>
<proteinExistence type="predicted"/>
<dbReference type="AlphaFoldDB" id="A0ABD3C5T5"/>
<accession>A0ABD3C5T5</accession>
<dbReference type="SUPFAM" id="SSF56112">
    <property type="entry name" value="Protein kinase-like (PK-like)"/>
    <property type="match status" value="1"/>
</dbReference>
<gene>
    <name evidence="1" type="ORF">CASFOL_031595</name>
</gene>
<evidence type="ECO:0008006" key="3">
    <source>
        <dbReference type="Google" id="ProtNLM"/>
    </source>
</evidence>